<dbReference type="AlphaFoldDB" id="A0A7J9C4Y1"/>
<protein>
    <submittedName>
        <fullName evidence="2">Uncharacterized protein</fullName>
    </submittedName>
</protein>
<dbReference type="Proteomes" id="UP000593579">
    <property type="component" value="Unassembled WGS sequence"/>
</dbReference>
<name>A0A7J9C4Y1_GOSGO</name>
<evidence type="ECO:0000313" key="2">
    <source>
        <dbReference type="EMBL" id="MBA0743541.1"/>
    </source>
</evidence>
<accession>A0A7J9C4Y1</accession>
<feature type="region of interest" description="Disordered" evidence="1">
    <location>
        <begin position="1"/>
        <end position="28"/>
    </location>
</feature>
<gene>
    <name evidence="2" type="ORF">Gogos_006207</name>
</gene>
<comment type="caution">
    <text evidence="2">The sequence shown here is derived from an EMBL/GenBank/DDBJ whole genome shotgun (WGS) entry which is preliminary data.</text>
</comment>
<feature type="non-terminal residue" evidence="2">
    <location>
        <position position="28"/>
    </location>
</feature>
<evidence type="ECO:0000256" key="1">
    <source>
        <dbReference type="SAM" id="MobiDB-lite"/>
    </source>
</evidence>
<dbReference type="EMBL" id="JABEZY010000008">
    <property type="protein sequence ID" value="MBA0743541.1"/>
    <property type="molecule type" value="Genomic_DNA"/>
</dbReference>
<keyword evidence="3" id="KW-1185">Reference proteome</keyword>
<organism evidence="2 3">
    <name type="scientific">Gossypium gossypioides</name>
    <name type="common">Mexican cotton</name>
    <name type="synonym">Selera gossypioides</name>
    <dbReference type="NCBI Taxonomy" id="34282"/>
    <lineage>
        <taxon>Eukaryota</taxon>
        <taxon>Viridiplantae</taxon>
        <taxon>Streptophyta</taxon>
        <taxon>Embryophyta</taxon>
        <taxon>Tracheophyta</taxon>
        <taxon>Spermatophyta</taxon>
        <taxon>Magnoliopsida</taxon>
        <taxon>eudicotyledons</taxon>
        <taxon>Gunneridae</taxon>
        <taxon>Pentapetalae</taxon>
        <taxon>rosids</taxon>
        <taxon>malvids</taxon>
        <taxon>Malvales</taxon>
        <taxon>Malvaceae</taxon>
        <taxon>Malvoideae</taxon>
        <taxon>Gossypium</taxon>
    </lineage>
</organism>
<proteinExistence type="predicted"/>
<sequence>MSKYGTHTCPRDSVLQQRVEESEDPEEE</sequence>
<reference evidence="2 3" key="1">
    <citation type="journal article" date="2019" name="Genome Biol. Evol.">
        <title>Insights into the evolution of the New World diploid cottons (Gossypium, subgenus Houzingenia) based on genome sequencing.</title>
        <authorList>
            <person name="Grover C.E."/>
            <person name="Arick M.A. 2nd"/>
            <person name="Thrash A."/>
            <person name="Conover J.L."/>
            <person name="Sanders W.S."/>
            <person name="Peterson D.G."/>
            <person name="Frelichowski J.E."/>
            <person name="Scheffler J.A."/>
            <person name="Scheffler B.E."/>
            <person name="Wendel J.F."/>
        </authorList>
    </citation>
    <scope>NUCLEOTIDE SEQUENCE [LARGE SCALE GENOMIC DNA]</scope>
    <source>
        <strain evidence="2">5</strain>
        <tissue evidence="2">Leaf</tissue>
    </source>
</reference>
<evidence type="ECO:0000313" key="3">
    <source>
        <dbReference type="Proteomes" id="UP000593579"/>
    </source>
</evidence>